<proteinExistence type="predicted"/>
<gene>
    <name evidence="1" type="ORF">FHS13_000922</name>
</gene>
<accession>A0A841IJT9</accession>
<name>A0A841IJT9_9ACTN</name>
<protein>
    <submittedName>
        <fullName evidence="1">Uncharacterized protein</fullName>
    </submittedName>
</protein>
<comment type="caution">
    <text evidence="1">The sequence shown here is derived from an EMBL/GenBank/DDBJ whole genome shotgun (WGS) entry which is preliminary data.</text>
</comment>
<dbReference type="AlphaFoldDB" id="A0A841IJT9"/>
<dbReference type="RefSeq" id="WP_184288035.1">
    <property type="nucleotide sequence ID" value="NZ_JACHJO010000003.1"/>
</dbReference>
<evidence type="ECO:0000313" key="2">
    <source>
        <dbReference type="Proteomes" id="UP000536604"/>
    </source>
</evidence>
<evidence type="ECO:0000313" key="1">
    <source>
        <dbReference type="EMBL" id="MBB6118987.1"/>
    </source>
</evidence>
<dbReference type="Proteomes" id="UP000536604">
    <property type="component" value="Unassembled WGS sequence"/>
</dbReference>
<dbReference type="EMBL" id="JACHJO010000003">
    <property type="protein sequence ID" value="MBB6118987.1"/>
    <property type="molecule type" value="Genomic_DNA"/>
</dbReference>
<organism evidence="1 2">
    <name type="scientific">Nocardiopsis algeriensis</name>
    <dbReference type="NCBI Taxonomy" id="1478215"/>
    <lineage>
        <taxon>Bacteria</taxon>
        <taxon>Bacillati</taxon>
        <taxon>Actinomycetota</taxon>
        <taxon>Actinomycetes</taxon>
        <taxon>Streptosporangiales</taxon>
        <taxon>Nocardiopsidaceae</taxon>
        <taxon>Nocardiopsis</taxon>
    </lineage>
</organism>
<sequence length="200" mass="22767">MDERVEALLIRTRAPWRKYPRQEQEWELIEMLLGQRLPADFKMLSDRCQELRVGNLEVYIPRLEEVSFPVGSPARLNLRTRLEQEISATTDGRALMEGESRPAEAMRTSLEEPGQVVLEDADSGERSVFSMAPGRFELVPWGTHPSGAVGYWHAVGDPDDWPVVVSYGWALWREGCSLVDYLLRALDCGIPLPWLVEDTL</sequence>
<reference evidence="1 2" key="1">
    <citation type="submission" date="2020-08" db="EMBL/GenBank/DDBJ databases">
        <title>Genomic Encyclopedia of Type Strains, Phase III (KMG-III): the genomes of soil and plant-associated and newly described type strains.</title>
        <authorList>
            <person name="Whitman W."/>
        </authorList>
    </citation>
    <scope>NUCLEOTIDE SEQUENCE [LARGE SCALE GENOMIC DNA]</scope>
    <source>
        <strain evidence="1 2">CECT 8712</strain>
    </source>
</reference>
<keyword evidence="2" id="KW-1185">Reference proteome</keyword>